<evidence type="ECO:0000313" key="2">
    <source>
        <dbReference type="Proteomes" id="UP000670092"/>
    </source>
</evidence>
<accession>A0A8H7YAR3</accession>
<reference evidence="1 2" key="1">
    <citation type="submission" date="2021-01" db="EMBL/GenBank/DDBJ databases">
        <title>Chromosome-level genome assembly of a human fungal pathogen reveals clustering of transcriptionally co-regulated genes.</title>
        <authorList>
            <person name="Voorhies M."/>
            <person name="Cohen S."/>
            <person name="Shea T.P."/>
            <person name="Petrus S."/>
            <person name="Munoz J.F."/>
            <person name="Poplawski S."/>
            <person name="Goldman W.E."/>
            <person name="Michael T."/>
            <person name="Cuomo C.A."/>
            <person name="Sil A."/>
            <person name="Beyhan S."/>
        </authorList>
    </citation>
    <scope>NUCLEOTIDE SEQUENCE [LARGE SCALE GENOMIC DNA]</scope>
    <source>
        <strain evidence="1 2">G184AR</strain>
    </source>
</reference>
<protein>
    <submittedName>
        <fullName evidence="1">Uncharacterized protein</fullName>
    </submittedName>
</protein>
<dbReference type="AlphaFoldDB" id="A0A8H7YAR3"/>
<proteinExistence type="predicted"/>
<organism evidence="1 2">
    <name type="scientific">Ajellomyces capsulatus</name>
    <name type="common">Darling's disease fungus</name>
    <name type="synonym">Histoplasma capsulatum</name>
    <dbReference type="NCBI Taxonomy" id="5037"/>
    <lineage>
        <taxon>Eukaryota</taxon>
        <taxon>Fungi</taxon>
        <taxon>Dikarya</taxon>
        <taxon>Ascomycota</taxon>
        <taxon>Pezizomycotina</taxon>
        <taxon>Eurotiomycetes</taxon>
        <taxon>Eurotiomycetidae</taxon>
        <taxon>Onygenales</taxon>
        <taxon>Ajellomycetaceae</taxon>
        <taxon>Histoplasma</taxon>
    </lineage>
</organism>
<dbReference type="EMBL" id="JAEVHI010000006">
    <property type="protein sequence ID" value="KAG5288969.1"/>
    <property type="molecule type" value="Genomic_DNA"/>
</dbReference>
<dbReference type="VEuPathDB" id="FungiDB:I7I52_12630"/>
<evidence type="ECO:0000313" key="1">
    <source>
        <dbReference type="EMBL" id="KAG5288969.1"/>
    </source>
</evidence>
<gene>
    <name evidence="1" type="ORF">I7I52_12630</name>
</gene>
<name>A0A8H7YAR3_AJECA</name>
<dbReference type="Proteomes" id="UP000670092">
    <property type="component" value="Unassembled WGS sequence"/>
</dbReference>
<comment type="caution">
    <text evidence="1">The sequence shown here is derived from an EMBL/GenBank/DDBJ whole genome shotgun (WGS) entry which is preliminary data.</text>
</comment>
<sequence length="67" mass="7898">MAAWLALARVSGSPTESQNRKRDDQGLLWWYIHNAQYVHCTWHLESEIVIFIFFFRHSPKTAIRAVP</sequence>